<dbReference type="EMBL" id="GGMS01008357">
    <property type="protein sequence ID" value="MBY77560.1"/>
    <property type="molecule type" value="Transcribed_RNA"/>
</dbReference>
<name>A0A2S2QJ65_9HEMI</name>
<protein>
    <submittedName>
        <fullName evidence="1">Uncharacterized protein</fullName>
    </submittedName>
</protein>
<dbReference type="AlphaFoldDB" id="A0A2S2QJ65"/>
<sequence length="116" mass="14162">MWKNDMRKKKFKTGFRQCEEGNNKQWRGEIKNVQRQINFVYSFVTNIFEERINGRKGRQRKAYIEKMIKQADCNRYIDTKRLAFNGEQWKTRQGNDKTLVKKKSIFCRYPVTKKKN</sequence>
<evidence type="ECO:0000313" key="1">
    <source>
        <dbReference type="EMBL" id="MBY77560.1"/>
    </source>
</evidence>
<gene>
    <name evidence="1" type="ORF">g.176773</name>
</gene>
<proteinExistence type="predicted"/>
<accession>A0A2S2QJ65</accession>
<reference evidence="1" key="1">
    <citation type="submission" date="2018-04" db="EMBL/GenBank/DDBJ databases">
        <title>Transcriptome assembly of Sipha flava.</title>
        <authorList>
            <person name="Scully E.D."/>
            <person name="Geib S.M."/>
            <person name="Palmer N.A."/>
            <person name="Koch K."/>
            <person name="Bradshaw J."/>
            <person name="Heng-Moss T."/>
            <person name="Sarath G."/>
        </authorList>
    </citation>
    <scope>NUCLEOTIDE SEQUENCE</scope>
</reference>
<organism evidence="1">
    <name type="scientific">Sipha flava</name>
    <name type="common">yellow sugarcane aphid</name>
    <dbReference type="NCBI Taxonomy" id="143950"/>
    <lineage>
        <taxon>Eukaryota</taxon>
        <taxon>Metazoa</taxon>
        <taxon>Ecdysozoa</taxon>
        <taxon>Arthropoda</taxon>
        <taxon>Hexapoda</taxon>
        <taxon>Insecta</taxon>
        <taxon>Pterygota</taxon>
        <taxon>Neoptera</taxon>
        <taxon>Paraneoptera</taxon>
        <taxon>Hemiptera</taxon>
        <taxon>Sternorrhyncha</taxon>
        <taxon>Aphidomorpha</taxon>
        <taxon>Aphidoidea</taxon>
        <taxon>Aphididae</taxon>
        <taxon>Sipha</taxon>
    </lineage>
</organism>